<gene>
    <name evidence="1" type="ORF">K1T71_004367</name>
</gene>
<accession>A0ACC1D7Y6</accession>
<name>A0ACC1D7Y6_9NEOP</name>
<dbReference type="EMBL" id="CM034393">
    <property type="protein sequence ID" value="KAJ0179776.1"/>
    <property type="molecule type" value="Genomic_DNA"/>
</dbReference>
<organism evidence="1 2">
    <name type="scientific">Dendrolimus kikuchii</name>
    <dbReference type="NCBI Taxonomy" id="765133"/>
    <lineage>
        <taxon>Eukaryota</taxon>
        <taxon>Metazoa</taxon>
        <taxon>Ecdysozoa</taxon>
        <taxon>Arthropoda</taxon>
        <taxon>Hexapoda</taxon>
        <taxon>Insecta</taxon>
        <taxon>Pterygota</taxon>
        <taxon>Neoptera</taxon>
        <taxon>Endopterygota</taxon>
        <taxon>Lepidoptera</taxon>
        <taxon>Glossata</taxon>
        <taxon>Ditrysia</taxon>
        <taxon>Bombycoidea</taxon>
        <taxon>Lasiocampidae</taxon>
        <taxon>Dendrolimus</taxon>
    </lineage>
</organism>
<proteinExistence type="predicted"/>
<protein>
    <submittedName>
        <fullName evidence="1">Uncharacterized protein</fullName>
    </submittedName>
</protein>
<keyword evidence="2" id="KW-1185">Reference proteome</keyword>
<comment type="caution">
    <text evidence="1">The sequence shown here is derived from an EMBL/GenBank/DDBJ whole genome shotgun (WGS) entry which is preliminary data.</text>
</comment>
<evidence type="ECO:0000313" key="2">
    <source>
        <dbReference type="Proteomes" id="UP000824533"/>
    </source>
</evidence>
<sequence>MYCPLLLYFTTEKKTLHVWSFYQILTSNPIEKLEIEEKPSLRDEKYYPNGTVVGKYTYNDKEGNPIHVKYFADDSSYGVELKSIKIIDSSSIQPPSLSKINYVTKATDSPAFHPFKIVPGLLNEKYYTEKSEHKGSDQSKYLKDVARVNNLNVKVNPDYDIYYKNELKVPKKFDKDKIGIYLQKHKRKIRNVLNEYTVPKFCELI</sequence>
<evidence type="ECO:0000313" key="1">
    <source>
        <dbReference type="EMBL" id="KAJ0179776.1"/>
    </source>
</evidence>
<reference evidence="1 2" key="1">
    <citation type="journal article" date="2021" name="Front. Genet.">
        <title>Chromosome-Level Genome Assembly Reveals Significant Gene Expansion in the Toll and IMD Signaling Pathways of Dendrolimus kikuchii.</title>
        <authorList>
            <person name="Zhou J."/>
            <person name="Wu P."/>
            <person name="Xiong Z."/>
            <person name="Liu N."/>
            <person name="Zhao N."/>
            <person name="Ji M."/>
            <person name="Qiu Y."/>
            <person name="Yang B."/>
        </authorList>
    </citation>
    <scope>NUCLEOTIDE SEQUENCE [LARGE SCALE GENOMIC DNA]</scope>
    <source>
        <strain evidence="1">Ann1</strain>
    </source>
</reference>
<dbReference type="Proteomes" id="UP000824533">
    <property type="component" value="Linkage Group LG07"/>
</dbReference>